<accession>A0A0U0ZI67</accession>
<reference evidence="3 4" key="1">
    <citation type="submission" date="2015-03" db="EMBL/GenBank/DDBJ databases">
        <authorList>
            <person name="Murphy D."/>
        </authorList>
    </citation>
    <scope>NUCLEOTIDE SEQUENCE [LARGE SCALE GENOMIC DNA]</scope>
    <source>
        <strain evidence="3 4">PAP088</strain>
    </source>
</reference>
<feature type="compositionally biased region" description="Acidic residues" evidence="1">
    <location>
        <begin position="12"/>
        <end position="24"/>
    </location>
</feature>
<evidence type="ECO:0000313" key="4">
    <source>
        <dbReference type="Proteomes" id="UP000045782"/>
    </source>
</evidence>
<keyword evidence="2" id="KW-1133">Transmembrane helix</keyword>
<organism evidence="3 4">
    <name type="scientific">Mycobacteroides abscessus</name>
    <dbReference type="NCBI Taxonomy" id="36809"/>
    <lineage>
        <taxon>Bacteria</taxon>
        <taxon>Bacillati</taxon>
        <taxon>Actinomycetota</taxon>
        <taxon>Actinomycetes</taxon>
        <taxon>Mycobacteriales</taxon>
        <taxon>Mycobacteriaceae</taxon>
        <taxon>Mycobacteroides</taxon>
    </lineage>
</organism>
<proteinExistence type="predicted"/>
<dbReference type="RefSeq" id="WP_005061997.1">
    <property type="nucleotide sequence ID" value="NZ_CP014951.1"/>
</dbReference>
<evidence type="ECO:0008006" key="5">
    <source>
        <dbReference type="Google" id="ProtNLM"/>
    </source>
</evidence>
<gene>
    <name evidence="3" type="ORF">ERS075579_01144</name>
</gene>
<evidence type="ECO:0000313" key="3">
    <source>
        <dbReference type="EMBL" id="CPV40321.1"/>
    </source>
</evidence>
<dbReference type="EMBL" id="CSWP01000002">
    <property type="protein sequence ID" value="CPV40321.1"/>
    <property type="molecule type" value="Genomic_DNA"/>
</dbReference>
<keyword evidence="2" id="KW-0472">Membrane</keyword>
<name>A0A0U0ZI67_9MYCO</name>
<feature type="compositionally biased region" description="Pro residues" evidence="1">
    <location>
        <begin position="263"/>
        <end position="275"/>
    </location>
</feature>
<feature type="region of interest" description="Disordered" evidence="1">
    <location>
        <begin position="1"/>
        <end position="65"/>
    </location>
</feature>
<evidence type="ECO:0000256" key="2">
    <source>
        <dbReference type="SAM" id="Phobius"/>
    </source>
</evidence>
<feature type="compositionally biased region" description="Basic and acidic residues" evidence="1">
    <location>
        <begin position="1"/>
        <end position="10"/>
    </location>
</feature>
<feature type="transmembrane region" description="Helical" evidence="2">
    <location>
        <begin position="70"/>
        <end position="91"/>
    </location>
</feature>
<protein>
    <recommendedName>
        <fullName evidence="5">Mce-associated membrane protein</fullName>
    </recommendedName>
</protein>
<dbReference type="Proteomes" id="UP000045782">
    <property type="component" value="Unassembled WGS sequence"/>
</dbReference>
<keyword evidence="2" id="KW-0812">Transmembrane</keyword>
<feature type="compositionally biased region" description="Low complexity" evidence="1">
    <location>
        <begin position="247"/>
        <end position="262"/>
    </location>
</feature>
<sequence>MTDIVERALTLDDADPEELAEMAEEPNPGSAETQTTGKAAKKKTAKTIKAVEPASDRAVSEGEGDSGPGIWKWIAIGLLALGIIGAPLGVWQYQKLSNTLATVRSADAERTAAIDAASAYAMKSLTYSYEDPDGFFKAVKENAAEPLKNKYNDAEKLLKAIMLQAQVTSKGEIIASDAVAQQNGIYQVIVTTRQTTRNVQNPEPRATTLVLQITVKKDGDAWQVTDIGPKNASSTGTIMHPGDQKLMPEGPEAPAAPGKTPAPGLPPLPVLPGQK</sequence>
<dbReference type="AlphaFoldDB" id="A0A0U0ZI67"/>
<feature type="region of interest" description="Disordered" evidence="1">
    <location>
        <begin position="224"/>
        <end position="275"/>
    </location>
</feature>
<evidence type="ECO:0000256" key="1">
    <source>
        <dbReference type="SAM" id="MobiDB-lite"/>
    </source>
</evidence>